<comment type="catalytic activity">
    <reaction evidence="1 7">
        <text>L-glutamate = D-glutamate</text>
        <dbReference type="Rhea" id="RHEA:12813"/>
        <dbReference type="ChEBI" id="CHEBI:29985"/>
        <dbReference type="ChEBI" id="CHEBI:29986"/>
        <dbReference type="EC" id="5.1.1.3"/>
    </reaction>
</comment>
<comment type="caution">
    <text evidence="8">The sequence shown here is derived from an EMBL/GenBank/DDBJ whole genome shotgun (WGS) entry which is preliminary data.</text>
</comment>
<dbReference type="InterPro" id="IPR033134">
    <property type="entry name" value="Asp/Glu_racemase_AS_2"/>
</dbReference>
<dbReference type="GO" id="GO:0009252">
    <property type="term" value="P:peptidoglycan biosynthetic process"/>
    <property type="evidence" value="ECO:0007669"/>
    <property type="project" value="UniProtKB-UniRule"/>
</dbReference>
<dbReference type="UniPathway" id="UPA00219"/>
<dbReference type="PROSITE" id="PS00923">
    <property type="entry name" value="ASP_GLU_RACEMASE_1"/>
    <property type="match status" value="1"/>
</dbReference>
<keyword evidence="6 7" id="KW-0961">Cell wall biogenesis/degradation</keyword>
<name>A0A0N0UVA1_9LACO</name>
<accession>A0A0N0UVA1</accession>
<dbReference type="EC" id="5.1.1.3" evidence="2 7"/>
<comment type="similarity">
    <text evidence="7">Belongs to the aspartate/glutamate racemases family.</text>
</comment>
<dbReference type="Gene3D" id="3.40.50.1860">
    <property type="match status" value="2"/>
</dbReference>
<feature type="binding site" evidence="7">
    <location>
        <begin position="75"/>
        <end position="76"/>
    </location>
    <ligand>
        <name>substrate</name>
    </ligand>
</feature>
<keyword evidence="9" id="KW-1185">Reference proteome</keyword>
<feature type="binding site" evidence="7">
    <location>
        <begin position="42"/>
        <end position="43"/>
    </location>
    <ligand>
        <name>substrate</name>
    </ligand>
</feature>
<evidence type="ECO:0000256" key="4">
    <source>
        <dbReference type="ARBA" id="ARBA00022984"/>
    </source>
</evidence>
<feature type="active site" description="Proton donor/acceptor" evidence="7">
    <location>
        <position position="74"/>
    </location>
</feature>
<dbReference type="InterPro" id="IPR018187">
    <property type="entry name" value="Asp/Glu_racemase_AS_1"/>
</dbReference>
<dbReference type="SUPFAM" id="SSF53681">
    <property type="entry name" value="Aspartate/glutamate racemase"/>
    <property type="match status" value="2"/>
</dbReference>
<keyword evidence="5 7" id="KW-0413">Isomerase</keyword>
<dbReference type="Pfam" id="PF01177">
    <property type="entry name" value="Asp_Glu_race"/>
    <property type="match status" value="1"/>
</dbReference>
<evidence type="ECO:0000256" key="1">
    <source>
        <dbReference type="ARBA" id="ARBA00001602"/>
    </source>
</evidence>
<keyword evidence="3 7" id="KW-0133">Cell shape</keyword>
<feature type="binding site" evidence="7">
    <location>
        <begin position="186"/>
        <end position="187"/>
    </location>
    <ligand>
        <name>substrate</name>
    </ligand>
</feature>
<dbReference type="PANTHER" id="PTHR21198:SF2">
    <property type="entry name" value="GLUTAMATE RACEMASE"/>
    <property type="match status" value="1"/>
</dbReference>
<dbReference type="Proteomes" id="UP000037778">
    <property type="component" value="Unassembled WGS sequence"/>
</dbReference>
<comment type="pathway">
    <text evidence="7">Cell wall biogenesis; peptidoglycan biosynthesis.</text>
</comment>
<organism evidence="8 9">
    <name type="scientific">Apilactobacillus kunkeei</name>
    <dbReference type="NCBI Taxonomy" id="148814"/>
    <lineage>
        <taxon>Bacteria</taxon>
        <taxon>Bacillati</taxon>
        <taxon>Bacillota</taxon>
        <taxon>Bacilli</taxon>
        <taxon>Lactobacillales</taxon>
        <taxon>Lactobacillaceae</taxon>
        <taxon>Apilactobacillus</taxon>
    </lineage>
</organism>
<dbReference type="RefSeq" id="WP_053791665.1">
    <property type="nucleotide sequence ID" value="NZ_JXCY01000005.1"/>
</dbReference>
<evidence type="ECO:0000256" key="5">
    <source>
        <dbReference type="ARBA" id="ARBA00023235"/>
    </source>
</evidence>
<feature type="binding site" evidence="7">
    <location>
        <begin position="10"/>
        <end position="11"/>
    </location>
    <ligand>
        <name>substrate</name>
    </ligand>
</feature>
<dbReference type="InterPro" id="IPR015942">
    <property type="entry name" value="Asp/Glu/hydantoin_racemase"/>
</dbReference>
<evidence type="ECO:0000256" key="7">
    <source>
        <dbReference type="HAMAP-Rule" id="MF_00258"/>
    </source>
</evidence>
<sequence length="271" mass="30300">MSKKAIGFMDSGVGGLTVAKLAMQELQNENIAYLGDEARLPYGEKSKEEIQQYSLQIANFLIEKEDIKMLVIACNTATSYALDYLRKHLLIPVIGVVNPGSIAAVNNTKTNRVGLIATNGTVKSGAYEQAINKINNNIEVFSQGCPRFVPMVENQEYKDAKKQEVVDDDLSTINTDNVDTLILGCTHFPIMREMIQKSVGDSVKLIDPGYETVKQIKTILQQHHLENDEEGNVNYSFYTTGDADNFNQVANEWLNYEVHAKHLPIKELEEL</sequence>
<dbReference type="FunFam" id="3.40.50.1860:FF:000001">
    <property type="entry name" value="Glutamate racemase"/>
    <property type="match status" value="1"/>
</dbReference>
<dbReference type="PROSITE" id="PS00924">
    <property type="entry name" value="ASP_GLU_RACEMASE_2"/>
    <property type="match status" value="1"/>
</dbReference>
<comment type="function">
    <text evidence="7">Provides the (R)-glutamate required for cell wall biosynthesis.</text>
</comment>
<dbReference type="EMBL" id="JXCY01000005">
    <property type="protein sequence ID" value="KOY76565.1"/>
    <property type="molecule type" value="Genomic_DNA"/>
</dbReference>
<evidence type="ECO:0000313" key="8">
    <source>
        <dbReference type="EMBL" id="KOY76565.1"/>
    </source>
</evidence>
<dbReference type="PANTHER" id="PTHR21198">
    <property type="entry name" value="GLUTAMATE RACEMASE"/>
    <property type="match status" value="1"/>
</dbReference>
<dbReference type="GO" id="GO:0008360">
    <property type="term" value="P:regulation of cell shape"/>
    <property type="evidence" value="ECO:0007669"/>
    <property type="project" value="UniProtKB-KW"/>
</dbReference>
<gene>
    <name evidence="7" type="primary">murI</name>
    <name evidence="8" type="ORF">RZ71_13630</name>
</gene>
<reference evidence="8 9" key="1">
    <citation type="journal article" date="2015" name="Genome Biol. Evol.">
        <title>Functionally Structured Genomes in Lactobacillus kunkeei Colonizing the Honey Crop and Food Products of Honeybees and Stingless Bees.</title>
        <authorList>
            <person name="Tamarit D."/>
            <person name="Ellegaard K.M."/>
            <person name="Wikander J."/>
            <person name="Olofsson T."/>
            <person name="Vasquez A."/>
            <person name="Andersson S.G."/>
        </authorList>
    </citation>
    <scope>NUCLEOTIDE SEQUENCE [LARGE SCALE GENOMIC DNA]</scope>
    <source>
        <strain evidence="8 9">LAko</strain>
    </source>
</reference>
<evidence type="ECO:0000313" key="9">
    <source>
        <dbReference type="Proteomes" id="UP000037778"/>
    </source>
</evidence>
<feature type="active site" description="Proton donor/acceptor" evidence="7">
    <location>
        <position position="185"/>
    </location>
</feature>
<evidence type="ECO:0000256" key="3">
    <source>
        <dbReference type="ARBA" id="ARBA00022960"/>
    </source>
</evidence>
<dbReference type="GO" id="GO:0008881">
    <property type="term" value="F:glutamate racemase activity"/>
    <property type="evidence" value="ECO:0007669"/>
    <property type="project" value="UniProtKB-UniRule"/>
</dbReference>
<dbReference type="NCBIfam" id="TIGR00067">
    <property type="entry name" value="glut_race"/>
    <property type="match status" value="1"/>
</dbReference>
<proteinExistence type="inferred from homology"/>
<dbReference type="InterPro" id="IPR001920">
    <property type="entry name" value="Asp/Glu_race"/>
</dbReference>
<dbReference type="AlphaFoldDB" id="A0A0N0UVA1"/>
<dbReference type="HAMAP" id="MF_00258">
    <property type="entry name" value="Glu_racemase"/>
    <property type="match status" value="1"/>
</dbReference>
<protein>
    <recommendedName>
        <fullName evidence="2 7">Glutamate racemase</fullName>
        <ecNumber evidence="2 7">5.1.1.3</ecNumber>
    </recommendedName>
</protein>
<evidence type="ECO:0000256" key="6">
    <source>
        <dbReference type="ARBA" id="ARBA00023316"/>
    </source>
</evidence>
<dbReference type="InterPro" id="IPR004391">
    <property type="entry name" value="Glu_race"/>
</dbReference>
<dbReference type="GO" id="GO:0071555">
    <property type="term" value="P:cell wall organization"/>
    <property type="evidence" value="ECO:0007669"/>
    <property type="project" value="UniProtKB-KW"/>
</dbReference>
<dbReference type="PATRIC" id="fig|148814.8.peg.559"/>
<evidence type="ECO:0000256" key="2">
    <source>
        <dbReference type="ARBA" id="ARBA00013090"/>
    </source>
</evidence>
<keyword evidence="4 7" id="KW-0573">Peptidoglycan synthesis</keyword>
<dbReference type="NCBIfam" id="NF002035">
    <property type="entry name" value="PRK00865.1-3"/>
    <property type="match status" value="1"/>
</dbReference>